<keyword evidence="2 3" id="KW-0539">Nucleus</keyword>
<evidence type="ECO:0000256" key="1">
    <source>
        <dbReference type="ARBA" id="ARBA00023125"/>
    </source>
</evidence>
<name>A0A8H7V6B1_9FUNG</name>
<dbReference type="EMBL" id="JAEPRC010000061">
    <property type="protein sequence ID" value="KAG2211761.1"/>
    <property type="molecule type" value="Genomic_DNA"/>
</dbReference>
<dbReference type="AlphaFoldDB" id="A0A8H7V6B1"/>
<dbReference type="GO" id="GO:0005634">
    <property type="term" value="C:nucleus"/>
    <property type="evidence" value="ECO:0007669"/>
    <property type="project" value="UniProtKB-UniRule"/>
</dbReference>
<dbReference type="GO" id="GO:0000978">
    <property type="term" value="F:RNA polymerase II cis-regulatory region sequence-specific DNA binding"/>
    <property type="evidence" value="ECO:0007669"/>
    <property type="project" value="TreeGrafter"/>
</dbReference>
<dbReference type="OrthoDB" id="6247875at2759"/>
<comment type="caution">
    <text evidence="5">The sequence shown here is derived from an EMBL/GenBank/DDBJ whole genome shotgun (WGS) entry which is preliminary data.</text>
</comment>
<reference evidence="5" key="1">
    <citation type="submission" date="2020-12" db="EMBL/GenBank/DDBJ databases">
        <title>Metabolic potential, ecology and presence of endohyphal bacteria is reflected in genomic diversity of Mucoromycotina.</title>
        <authorList>
            <person name="Muszewska A."/>
            <person name="Okrasinska A."/>
            <person name="Steczkiewicz K."/>
            <person name="Drgas O."/>
            <person name="Orlowska M."/>
            <person name="Perlinska-Lenart U."/>
            <person name="Aleksandrzak-Piekarczyk T."/>
            <person name="Szatraj K."/>
            <person name="Zielenkiewicz U."/>
            <person name="Pilsyk S."/>
            <person name="Malc E."/>
            <person name="Mieczkowski P."/>
            <person name="Kruszewska J.S."/>
            <person name="Biernat P."/>
            <person name="Pawlowska J."/>
        </authorList>
    </citation>
    <scope>NUCLEOTIDE SEQUENCE</scope>
    <source>
        <strain evidence="5">CBS 226.32</strain>
    </source>
</reference>
<dbReference type="InterPro" id="IPR036910">
    <property type="entry name" value="HMG_box_dom_sf"/>
</dbReference>
<dbReference type="SUPFAM" id="SSF47095">
    <property type="entry name" value="HMG-box"/>
    <property type="match status" value="1"/>
</dbReference>
<dbReference type="Pfam" id="PF00505">
    <property type="entry name" value="HMG_box"/>
    <property type="match status" value="1"/>
</dbReference>
<evidence type="ECO:0000256" key="2">
    <source>
        <dbReference type="ARBA" id="ARBA00023242"/>
    </source>
</evidence>
<dbReference type="GO" id="GO:0000981">
    <property type="term" value="F:DNA-binding transcription factor activity, RNA polymerase II-specific"/>
    <property type="evidence" value="ECO:0007669"/>
    <property type="project" value="TreeGrafter"/>
</dbReference>
<dbReference type="InterPro" id="IPR009071">
    <property type="entry name" value="HMG_box_dom"/>
</dbReference>
<dbReference type="SMART" id="SM00398">
    <property type="entry name" value="HMG"/>
    <property type="match status" value="1"/>
</dbReference>
<protein>
    <recommendedName>
        <fullName evidence="4">HMG box domain-containing protein</fullName>
    </recommendedName>
</protein>
<dbReference type="PANTHER" id="PTHR45789">
    <property type="entry name" value="FI18025P1"/>
    <property type="match status" value="1"/>
</dbReference>
<feature type="DNA-binding region" description="HMG box" evidence="3">
    <location>
        <begin position="19"/>
        <end position="87"/>
    </location>
</feature>
<evidence type="ECO:0000259" key="4">
    <source>
        <dbReference type="PROSITE" id="PS50118"/>
    </source>
</evidence>
<sequence length="321" mass="37156">MTKINNKKTNQQQQQQFQIPRPLNCFLMYRLEKQKEIVAKCPTANHRDISKIIAKWWQEATEEEKKPFRERARLAKKEHNEMYPDYKYAPKKKVTPKRIYIRRNKKQQFTSRAKANNMLMQKIYEDPSVLKNLTAIEETTTTTSAFSSESDKSYLPLSPQSKWNLIKTKIEGEDVCYRSACPFSPMSSVSSATTPFDSPHVSPYSDYSEFEISSPVSSETAMYSATSCSTGPFSPFSVLDSPFINDSNAYADTTTSYNMGIIDYFHFDHSNLSNSTKFTQEFNWIESCDALVEEEDQLFDLIQQIYEHPVKYINPALLQIM</sequence>
<dbReference type="CDD" id="cd01389">
    <property type="entry name" value="HMG-box_ROX1-like"/>
    <property type="match status" value="1"/>
</dbReference>
<keyword evidence="6" id="KW-1185">Reference proteome</keyword>
<dbReference type="Proteomes" id="UP000650833">
    <property type="component" value="Unassembled WGS sequence"/>
</dbReference>
<dbReference type="PANTHER" id="PTHR45789:SF2">
    <property type="entry name" value="FI18025P1"/>
    <property type="match status" value="1"/>
</dbReference>
<dbReference type="InterPro" id="IPR051356">
    <property type="entry name" value="SOX/SOX-like_TF"/>
</dbReference>
<evidence type="ECO:0000313" key="5">
    <source>
        <dbReference type="EMBL" id="KAG2211761.1"/>
    </source>
</evidence>
<proteinExistence type="predicted"/>
<keyword evidence="1 3" id="KW-0238">DNA-binding</keyword>
<feature type="domain" description="HMG box" evidence="4">
    <location>
        <begin position="19"/>
        <end position="87"/>
    </location>
</feature>
<evidence type="ECO:0000256" key="3">
    <source>
        <dbReference type="PROSITE-ProRule" id="PRU00267"/>
    </source>
</evidence>
<accession>A0A8H7V6B1</accession>
<evidence type="ECO:0000313" key="6">
    <source>
        <dbReference type="Proteomes" id="UP000650833"/>
    </source>
</evidence>
<dbReference type="Gene3D" id="1.10.30.10">
    <property type="entry name" value="High mobility group box domain"/>
    <property type="match status" value="1"/>
</dbReference>
<dbReference type="PROSITE" id="PS50118">
    <property type="entry name" value="HMG_BOX_2"/>
    <property type="match status" value="1"/>
</dbReference>
<gene>
    <name evidence="5" type="ORF">INT46_003701</name>
</gene>
<organism evidence="5 6">
    <name type="scientific">Mucor plumbeus</name>
    <dbReference type="NCBI Taxonomy" id="97098"/>
    <lineage>
        <taxon>Eukaryota</taxon>
        <taxon>Fungi</taxon>
        <taxon>Fungi incertae sedis</taxon>
        <taxon>Mucoromycota</taxon>
        <taxon>Mucoromycotina</taxon>
        <taxon>Mucoromycetes</taxon>
        <taxon>Mucorales</taxon>
        <taxon>Mucorineae</taxon>
        <taxon>Mucoraceae</taxon>
        <taxon>Mucor</taxon>
    </lineage>
</organism>